<comment type="caution">
    <text evidence="1">The sequence shown here is derived from an EMBL/GenBank/DDBJ whole genome shotgun (WGS) entry which is preliminary data.</text>
</comment>
<dbReference type="RefSeq" id="WP_111355151.1">
    <property type="nucleotide sequence ID" value="NZ_NHSK01000161.1"/>
</dbReference>
<dbReference type="OrthoDB" id="9855011at2"/>
<protein>
    <submittedName>
        <fullName evidence="1">Uncharacterized protein</fullName>
    </submittedName>
</protein>
<evidence type="ECO:0000313" key="2">
    <source>
        <dbReference type="Proteomes" id="UP000248863"/>
    </source>
</evidence>
<evidence type="ECO:0000313" key="1">
    <source>
        <dbReference type="EMBL" id="RAI42100.1"/>
    </source>
</evidence>
<gene>
    <name evidence="1" type="ORF">CH338_00870</name>
</gene>
<organism evidence="1 2">
    <name type="scientific">Rhodoplanes elegans</name>
    <dbReference type="NCBI Taxonomy" id="29408"/>
    <lineage>
        <taxon>Bacteria</taxon>
        <taxon>Pseudomonadati</taxon>
        <taxon>Pseudomonadota</taxon>
        <taxon>Alphaproteobacteria</taxon>
        <taxon>Hyphomicrobiales</taxon>
        <taxon>Nitrobacteraceae</taxon>
        <taxon>Rhodoplanes</taxon>
    </lineage>
</organism>
<sequence length="61" mass="7109">MTDCNYRGYRIITKRDETWKAEIYAPGTYGVVETITTPQQDERSVILMAQARIDQDCPRHC</sequence>
<name>A0A327KT58_9BRAD</name>
<dbReference type="EMBL" id="NPEU01000004">
    <property type="protein sequence ID" value="RAI42100.1"/>
    <property type="molecule type" value="Genomic_DNA"/>
</dbReference>
<keyword evidence="2" id="KW-1185">Reference proteome</keyword>
<dbReference type="Proteomes" id="UP000248863">
    <property type="component" value="Unassembled WGS sequence"/>
</dbReference>
<accession>A0A327KT58</accession>
<reference evidence="1 2" key="1">
    <citation type="submission" date="2017-07" db="EMBL/GenBank/DDBJ databases">
        <title>Draft Genome Sequences of Select Purple Nonsulfur Bacteria.</title>
        <authorList>
            <person name="Lasarre B."/>
            <person name="Mckinlay J.B."/>
        </authorList>
    </citation>
    <scope>NUCLEOTIDE SEQUENCE [LARGE SCALE GENOMIC DNA]</scope>
    <source>
        <strain evidence="1 2">DSM 11907</strain>
    </source>
</reference>
<dbReference type="AlphaFoldDB" id="A0A327KT58"/>
<proteinExistence type="predicted"/>